<dbReference type="AlphaFoldDB" id="A0A812PSC0"/>
<reference evidence="2" key="1">
    <citation type="submission" date="2021-02" db="EMBL/GenBank/DDBJ databases">
        <authorList>
            <person name="Dougan E. K."/>
            <person name="Rhodes N."/>
            <person name="Thang M."/>
            <person name="Chan C."/>
        </authorList>
    </citation>
    <scope>NUCLEOTIDE SEQUENCE</scope>
</reference>
<keyword evidence="3" id="KW-1185">Reference proteome</keyword>
<dbReference type="OrthoDB" id="441689at2759"/>
<proteinExistence type="predicted"/>
<feature type="compositionally biased region" description="Polar residues" evidence="1">
    <location>
        <begin position="349"/>
        <end position="358"/>
    </location>
</feature>
<accession>A0A812PSC0</accession>
<name>A0A812PSC0_SYMPI</name>
<dbReference type="EMBL" id="CAJNIZ010014948">
    <property type="protein sequence ID" value="CAE7368091.1"/>
    <property type="molecule type" value="Genomic_DNA"/>
</dbReference>
<organism evidence="2 3">
    <name type="scientific">Symbiodinium pilosum</name>
    <name type="common">Dinoflagellate</name>
    <dbReference type="NCBI Taxonomy" id="2952"/>
    <lineage>
        <taxon>Eukaryota</taxon>
        <taxon>Sar</taxon>
        <taxon>Alveolata</taxon>
        <taxon>Dinophyceae</taxon>
        <taxon>Suessiales</taxon>
        <taxon>Symbiodiniaceae</taxon>
        <taxon>Symbiodinium</taxon>
    </lineage>
</organism>
<feature type="region of interest" description="Disordered" evidence="1">
    <location>
        <begin position="335"/>
        <end position="358"/>
    </location>
</feature>
<gene>
    <name evidence="2" type="ORF">SPIL2461_LOCUS8916</name>
</gene>
<evidence type="ECO:0000256" key="1">
    <source>
        <dbReference type="SAM" id="MobiDB-lite"/>
    </source>
</evidence>
<dbReference type="Proteomes" id="UP000649617">
    <property type="component" value="Unassembled WGS sequence"/>
</dbReference>
<evidence type="ECO:0000313" key="3">
    <source>
        <dbReference type="Proteomes" id="UP000649617"/>
    </source>
</evidence>
<sequence length="358" mass="39444">MEVDEGAPFFIAQEDVKDYFYRLGIDKKLGEYFALPAIEPALLREVRGDLPEELTQLMDVSGARIHPCLKVLPMGFSWAFHLAHEAHVEVARRVLSSVPVIRDRRPPPLLHAGGGGHESAMLIYADNCNHLGTCRTVVNRDQVRVREALHSYGLDTHDVVECSEIVESLGVRVNGLSGKVQASPHRDWRLDRALLACQAAPALSGKELESEVIIGHMTADIFAAWDGHALCTDACPSGYAVCESDWSPSESAEVGREDERWRFYRGPPDRPAPRAAALDTSLVFEDPLTVRPEIDGELFGDLCEDPKFPRGQEALDDTGEMACVVGQPCKVEGRHTRVGGPQHLGRSKASLQGHTETW</sequence>
<evidence type="ECO:0000313" key="2">
    <source>
        <dbReference type="EMBL" id="CAE7368091.1"/>
    </source>
</evidence>
<comment type="caution">
    <text evidence="2">The sequence shown here is derived from an EMBL/GenBank/DDBJ whole genome shotgun (WGS) entry which is preliminary data.</text>
</comment>
<protein>
    <submittedName>
        <fullName evidence="2">Uncharacterized protein</fullName>
    </submittedName>
</protein>